<dbReference type="GeneID" id="61187151"/>
<dbReference type="SMART" id="SM00530">
    <property type="entry name" value="HTH_XRE"/>
    <property type="match status" value="1"/>
</dbReference>
<dbReference type="SUPFAM" id="SSF47413">
    <property type="entry name" value="lambda repressor-like DNA-binding domains"/>
    <property type="match status" value="1"/>
</dbReference>
<name>A0AAE6M3C5_LEUCA</name>
<evidence type="ECO:0000256" key="1">
    <source>
        <dbReference type="ARBA" id="ARBA00023125"/>
    </source>
</evidence>
<dbReference type="Gene3D" id="1.10.260.40">
    <property type="entry name" value="lambda repressor-like DNA-binding domains"/>
    <property type="match status" value="1"/>
</dbReference>
<dbReference type="CDD" id="cd00093">
    <property type="entry name" value="HTH_XRE"/>
    <property type="match status" value="1"/>
</dbReference>
<dbReference type="InterPro" id="IPR001387">
    <property type="entry name" value="Cro/C1-type_HTH"/>
</dbReference>
<keyword evidence="1" id="KW-0238">DNA-binding</keyword>
<dbReference type="InterPro" id="IPR010982">
    <property type="entry name" value="Lambda_DNA-bd_dom_sf"/>
</dbReference>
<feature type="domain" description="HTH cro/C1-type" evidence="2">
    <location>
        <begin position="5"/>
        <end position="59"/>
    </location>
</feature>
<proteinExistence type="predicted"/>
<evidence type="ECO:0000313" key="3">
    <source>
        <dbReference type="EMBL" id="QEA33574.1"/>
    </source>
</evidence>
<dbReference type="EMBL" id="CP042374">
    <property type="protein sequence ID" value="QEA33574.1"/>
    <property type="molecule type" value="Genomic_DNA"/>
</dbReference>
<dbReference type="Proteomes" id="UP000321332">
    <property type="component" value="Chromosome"/>
</dbReference>
<evidence type="ECO:0000313" key="4">
    <source>
        <dbReference type="Proteomes" id="UP000321332"/>
    </source>
</evidence>
<reference evidence="3 4" key="1">
    <citation type="submission" date="2019-06" db="EMBL/GenBank/DDBJ databases">
        <title>Genome analyses of bacteria isolated from kimchi.</title>
        <authorList>
            <person name="Lee S."/>
            <person name="Ahn S."/>
            <person name="Roh S."/>
        </authorList>
    </citation>
    <scope>NUCLEOTIDE SEQUENCE [LARGE SCALE GENOMIC DNA]</scope>
    <source>
        <strain evidence="3 4">CBA3620</strain>
    </source>
</reference>
<dbReference type="AlphaFoldDB" id="A0AAE6M3C5"/>
<protein>
    <submittedName>
        <fullName evidence="3">Helix-turn-helix transcriptional regulator</fullName>
    </submittedName>
</protein>
<organism evidence="3 4">
    <name type="scientific">Leuconostoc carnosum</name>
    <dbReference type="NCBI Taxonomy" id="1252"/>
    <lineage>
        <taxon>Bacteria</taxon>
        <taxon>Bacillati</taxon>
        <taxon>Bacillota</taxon>
        <taxon>Bacilli</taxon>
        <taxon>Lactobacillales</taxon>
        <taxon>Lactobacillaceae</taxon>
        <taxon>Leuconostoc</taxon>
    </lineage>
</organism>
<gene>
    <name evidence="3" type="ORF">FGL89_05280</name>
</gene>
<dbReference type="RefSeq" id="WP_147000444.1">
    <property type="nucleotide sequence ID" value="NZ_CP042374.1"/>
</dbReference>
<sequence>MKNRLKEIRKLKNKTLQEVSDHFGIAVSTLNGYENNYRQPKMEMFTKLADYYGVSINSLMAIDEKDISDTTLLIPIDDDSKINFQPNNNDAKYAAIAVNQILEWLDSEKNLLYADARTKENKPRKKELELLKEMNKTFSNMRDDFQIGLDRNLVKTEAEYIAGLNAYITAFNIFKNIIGLDNNIQDSLLKITNELHQNKKATDD</sequence>
<dbReference type="GO" id="GO:0003677">
    <property type="term" value="F:DNA binding"/>
    <property type="evidence" value="ECO:0007669"/>
    <property type="project" value="UniProtKB-KW"/>
</dbReference>
<dbReference type="PANTHER" id="PTHR46558:SF11">
    <property type="entry name" value="HTH-TYPE TRANSCRIPTIONAL REGULATOR XRE"/>
    <property type="match status" value="1"/>
</dbReference>
<dbReference type="Pfam" id="PF01381">
    <property type="entry name" value="HTH_3"/>
    <property type="match status" value="1"/>
</dbReference>
<dbReference type="PANTHER" id="PTHR46558">
    <property type="entry name" value="TRACRIPTIONAL REGULATORY PROTEIN-RELATED-RELATED"/>
    <property type="match status" value="1"/>
</dbReference>
<dbReference type="PROSITE" id="PS50943">
    <property type="entry name" value="HTH_CROC1"/>
    <property type="match status" value="1"/>
</dbReference>
<evidence type="ECO:0000259" key="2">
    <source>
        <dbReference type="PROSITE" id="PS50943"/>
    </source>
</evidence>
<accession>A0AAE6M3C5</accession>